<protein>
    <recommendedName>
        <fullName evidence="4">Lipocalin-like domain-containing protein</fullName>
    </recommendedName>
</protein>
<keyword evidence="1" id="KW-0732">Signal</keyword>
<feature type="chain" id="PRO_5026347702" description="Lipocalin-like domain-containing protein" evidence="1">
    <location>
        <begin position="20"/>
        <end position="129"/>
    </location>
</feature>
<evidence type="ECO:0008006" key="4">
    <source>
        <dbReference type="Google" id="ProtNLM"/>
    </source>
</evidence>
<proteinExistence type="predicted"/>
<dbReference type="Proteomes" id="UP001642900">
    <property type="component" value="Unassembled WGS sequence"/>
</dbReference>
<reference evidence="2 3" key="1">
    <citation type="submission" date="2020-02" db="EMBL/GenBank/DDBJ databases">
        <title>Genome sequence of strain CCNWXJ40-4.</title>
        <authorList>
            <person name="Gao J."/>
            <person name="Sun J."/>
        </authorList>
    </citation>
    <scope>NUCLEOTIDE SEQUENCE [LARGE SCALE GENOMIC DNA]</scope>
    <source>
        <strain evidence="2 3">CCNWXJ 40-4</strain>
    </source>
</reference>
<name>A0A6G4WFB4_9HYPH</name>
<feature type="signal peptide" evidence="1">
    <location>
        <begin position="1"/>
        <end position="19"/>
    </location>
</feature>
<dbReference type="RefSeq" id="WP_165030896.1">
    <property type="nucleotide sequence ID" value="NZ_JAAKZF010000032.1"/>
</dbReference>
<comment type="caution">
    <text evidence="2">The sequence shown here is derived from an EMBL/GenBank/DDBJ whole genome shotgun (WGS) entry which is preliminary data.</text>
</comment>
<gene>
    <name evidence="2" type="ORF">G6N73_20345</name>
</gene>
<dbReference type="AlphaFoldDB" id="A0A6G4WFB4"/>
<dbReference type="EMBL" id="JAAKZF010000032">
    <property type="protein sequence ID" value="NGO53482.1"/>
    <property type="molecule type" value="Genomic_DNA"/>
</dbReference>
<evidence type="ECO:0000256" key="1">
    <source>
        <dbReference type="SAM" id="SignalP"/>
    </source>
</evidence>
<evidence type="ECO:0000313" key="3">
    <source>
        <dbReference type="Proteomes" id="UP001642900"/>
    </source>
</evidence>
<keyword evidence="3" id="KW-1185">Reference proteome</keyword>
<accession>A0A6G4WFB4</accession>
<evidence type="ECO:0000313" key="2">
    <source>
        <dbReference type="EMBL" id="NGO53482.1"/>
    </source>
</evidence>
<dbReference type="PROSITE" id="PS51257">
    <property type="entry name" value="PROKAR_LIPOPROTEIN"/>
    <property type="match status" value="1"/>
</dbReference>
<sequence length="129" mass="13591">MKTAIGIVLVGLALGGCTATTSEGDGTSSATSKTAESAFVGAWKSNWGGVINTTLVVHSVSGNTADITYTWQQTSFTSAGSQRTQANVSGNQLSWGDAIRFTFTERDGRLYAVRKASNVTARTTFTRRS</sequence>
<organism evidence="2 3">
    <name type="scientific">Allomesorhizobium camelthorni</name>
    <dbReference type="NCBI Taxonomy" id="475069"/>
    <lineage>
        <taxon>Bacteria</taxon>
        <taxon>Pseudomonadati</taxon>
        <taxon>Pseudomonadota</taxon>
        <taxon>Alphaproteobacteria</taxon>
        <taxon>Hyphomicrobiales</taxon>
        <taxon>Phyllobacteriaceae</taxon>
        <taxon>Allomesorhizobium</taxon>
    </lineage>
</organism>